<sequence>MDLKKQVLDVYKLFIEDGETFLRARNLGKALRSAGKNPTDMEIHEMVNFANFHYDGFINPERFLDIFLAFQVFGSANKADANIVEEILRESKIDETQ</sequence>
<dbReference type="InterPro" id="IPR011992">
    <property type="entry name" value="EF-hand-dom_pair"/>
</dbReference>
<dbReference type="Gene3D" id="1.10.238.10">
    <property type="entry name" value="EF-hand"/>
    <property type="match status" value="1"/>
</dbReference>
<dbReference type="Proteomes" id="UP001158576">
    <property type="component" value="Chromosome 2"/>
</dbReference>
<reference evidence="1 2" key="1">
    <citation type="submission" date="2021-04" db="EMBL/GenBank/DDBJ databases">
        <authorList>
            <person name="Bliznina A."/>
        </authorList>
    </citation>
    <scope>NUCLEOTIDE SEQUENCE [LARGE SCALE GENOMIC DNA]</scope>
</reference>
<accession>A0ABN7T496</accession>
<proteinExistence type="predicted"/>
<dbReference type="SUPFAM" id="SSF47473">
    <property type="entry name" value="EF-hand"/>
    <property type="match status" value="1"/>
</dbReference>
<dbReference type="EMBL" id="OU015567">
    <property type="protein sequence ID" value="CAG5112641.1"/>
    <property type="molecule type" value="Genomic_DNA"/>
</dbReference>
<keyword evidence="2" id="KW-1185">Reference proteome</keyword>
<evidence type="ECO:0000313" key="2">
    <source>
        <dbReference type="Proteomes" id="UP001158576"/>
    </source>
</evidence>
<evidence type="ECO:0000313" key="1">
    <source>
        <dbReference type="EMBL" id="CAG5112641.1"/>
    </source>
</evidence>
<name>A0ABN7T496_OIKDI</name>
<protein>
    <submittedName>
        <fullName evidence="1">Oidioi.mRNA.OKI2018_I69.chr2.g6832.t1.cds</fullName>
    </submittedName>
</protein>
<organism evidence="1 2">
    <name type="scientific">Oikopleura dioica</name>
    <name type="common">Tunicate</name>
    <dbReference type="NCBI Taxonomy" id="34765"/>
    <lineage>
        <taxon>Eukaryota</taxon>
        <taxon>Metazoa</taxon>
        <taxon>Chordata</taxon>
        <taxon>Tunicata</taxon>
        <taxon>Appendicularia</taxon>
        <taxon>Copelata</taxon>
        <taxon>Oikopleuridae</taxon>
        <taxon>Oikopleura</taxon>
    </lineage>
</organism>
<gene>
    <name evidence="1" type="ORF">OKIOD_LOCUS15597</name>
</gene>